<reference evidence="1 2" key="1">
    <citation type="submission" date="2020-04" db="EMBL/GenBank/DDBJ databases">
        <title>Flammeovirga sp. SR4, a novel species isolated from seawater.</title>
        <authorList>
            <person name="Wang X."/>
        </authorList>
    </citation>
    <scope>NUCLEOTIDE SEQUENCE [LARGE SCALE GENOMIC DNA]</scope>
    <source>
        <strain evidence="1 2">ATCC 23126</strain>
    </source>
</reference>
<dbReference type="PANTHER" id="PTHR38471:SF2">
    <property type="entry name" value="FOUR HELIX BUNDLE PROTEIN"/>
    <property type="match status" value="1"/>
</dbReference>
<comment type="caution">
    <text evidence="1">The sequence shown here is derived from an EMBL/GenBank/DDBJ whole genome shotgun (WGS) entry which is preliminary data.</text>
</comment>
<dbReference type="Pfam" id="PF05635">
    <property type="entry name" value="23S_rRNA_IVP"/>
    <property type="match status" value="1"/>
</dbReference>
<evidence type="ECO:0000313" key="1">
    <source>
        <dbReference type="EMBL" id="NME72170.1"/>
    </source>
</evidence>
<gene>
    <name evidence="1" type="ORF">HHU12_29685</name>
</gene>
<dbReference type="PANTHER" id="PTHR38471">
    <property type="entry name" value="FOUR HELIX BUNDLE PROTEIN"/>
    <property type="match status" value="1"/>
</dbReference>
<dbReference type="PIRSF" id="PIRSF035652">
    <property type="entry name" value="CHP02436"/>
    <property type="match status" value="1"/>
</dbReference>
<protein>
    <submittedName>
        <fullName evidence="1">Four helix bundle protein</fullName>
    </submittedName>
</protein>
<dbReference type="EMBL" id="JABANE010000139">
    <property type="protein sequence ID" value="NME72170.1"/>
    <property type="molecule type" value="Genomic_DNA"/>
</dbReference>
<keyword evidence="2" id="KW-1185">Reference proteome</keyword>
<organism evidence="1 2">
    <name type="scientific">Flammeovirga aprica JL-4</name>
    <dbReference type="NCBI Taxonomy" id="694437"/>
    <lineage>
        <taxon>Bacteria</taxon>
        <taxon>Pseudomonadati</taxon>
        <taxon>Bacteroidota</taxon>
        <taxon>Cytophagia</taxon>
        <taxon>Cytophagales</taxon>
        <taxon>Flammeovirgaceae</taxon>
        <taxon>Flammeovirga</taxon>
    </lineage>
</organism>
<dbReference type="RefSeq" id="WP_169660364.1">
    <property type="nucleotide sequence ID" value="NZ_JABANE010000139.1"/>
</dbReference>
<accession>A0A7X9S0M1</accession>
<dbReference type="Proteomes" id="UP000576082">
    <property type="component" value="Unassembled WGS sequence"/>
</dbReference>
<dbReference type="SUPFAM" id="SSF158446">
    <property type="entry name" value="IVS-encoded protein-like"/>
    <property type="match status" value="1"/>
</dbReference>
<dbReference type="NCBIfam" id="TIGR02436">
    <property type="entry name" value="four helix bundle protein"/>
    <property type="match status" value="1"/>
</dbReference>
<proteinExistence type="predicted"/>
<dbReference type="Gene3D" id="1.20.1440.60">
    <property type="entry name" value="23S rRNA-intervening sequence"/>
    <property type="match status" value="1"/>
</dbReference>
<name>A0A7X9S0M1_9BACT</name>
<dbReference type="AlphaFoldDB" id="A0A7X9S0M1"/>
<dbReference type="InterPro" id="IPR036583">
    <property type="entry name" value="23S_rRNA_IVS_sf"/>
</dbReference>
<evidence type="ECO:0000313" key="2">
    <source>
        <dbReference type="Proteomes" id="UP000576082"/>
    </source>
</evidence>
<sequence length="119" mass="13685">MSIISDKSFQFAIRVVKLSKYLTAEKKEFILSKQLLRSGTSIGANISEGKYGESKKDFIHKHSIALKECNESIYWIRLLRATDYINEAEYQSIIEDAIQIRKVLIKIIKSSKTILDKQS</sequence>
<dbReference type="InterPro" id="IPR012657">
    <property type="entry name" value="23S_rRNA-intervening_sequence"/>
</dbReference>